<evidence type="ECO:0000313" key="6">
    <source>
        <dbReference type="RefSeq" id="XP_018019330.1"/>
    </source>
</evidence>
<comment type="subcellular location">
    <subcellularLocation>
        <location evidence="1">Membrane</location>
        <topology evidence="1">Single-pass type I membrane protein</topology>
    </subcellularLocation>
</comment>
<proteinExistence type="predicted"/>
<dbReference type="OrthoDB" id="410592at2759"/>
<name>A0A8B7P036_HYAAZ</name>
<dbReference type="InterPro" id="IPR032695">
    <property type="entry name" value="Integrin_dom_sf"/>
</dbReference>
<evidence type="ECO:0000256" key="1">
    <source>
        <dbReference type="ARBA" id="ARBA00004479"/>
    </source>
</evidence>
<sequence>MQPFLASKAATIVELKDNATAPVHIRYFSRCKGGPEVETSVCDDLHVGDQVEFCAEVTLDRCPTDPALWRQVIKMSLVALAVELLISSSVNDVDT</sequence>
<dbReference type="RefSeq" id="XP_018019330.1">
    <property type="nucleotide sequence ID" value="XM_018163841.2"/>
</dbReference>
<dbReference type="GO" id="GO:0016020">
    <property type="term" value="C:membrane"/>
    <property type="evidence" value="ECO:0007669"/>
    <property type="project" value="UniProtKB-SubCell"/>
</dbReference>
<dbReference type="GO" id="GO:0007157">
    <property type="term" value="P:heterophilic cell-cell adhesion via plasma membrane cell adhesion molecules"/>
    <property type="evidence" value="ECO:0007669"/>
    <property type="project" value="UniProtKB-ARBA"/>
</dbReference>
<evidence type="ECO:0000256" key="3">
    <source>
        <dbReference type="ARBA" id="ARBA00023136"/>
    </source>
</evidence>
<dbReference type="SUPFAM" id="SSF69179">
    <property type="entry name" value="Integrin domains"/>
    <property type="match status" value="1"/>
</dbReference>
<dbReference type="Proteomes" id="UP000694843">
    <property type="component" value="Unplaced"/>
</dbReference>
<gene>
    <name evidence="6" type="primary">LOC108675812</name>
</gene>
<reference evidence="6" key="1">
    <citation type="submission" date="2025-08" db="UniProtKB">
        <authorList>
            <consortium name="RefSeq"/>
        </authorList>
    </citation>
    <scope>IDENTIFICATION</scope>
    <source>
        <tissue evidence="6">Whole organism</tissue>
    </source>
</reference>
<accession>A0A8B7P036</accession>
<protein>
    <submittedName>
        <fullName evidence="6">Integrin beta-PS</fullName>
    </submittedName>
</protein>
<evidence type="ECO:0000313" key="5">
    <source>
        <dbReference type="Proteomes" id="UP000694843"/>
    </source>
</evidence>
<evidence type="ECO:0000256" key="4">
    <source>
        <dbReference type="ARBA" id="ARBA00023180"/>
    </source>
</evidence>
<dbReference type="GeneID" id="108675812"/>
<keyword evidence="3" id="KW-0472">Membrane</keyword>
<evidence type="ECO:0000256" key="2">
    <source>
        <dbReference type="ARBA" id="ARBA00023037"/>
    </source>
</evidence>
<keyword evidence="5" id="KW-1185">Reference proteome</keyword>
<keyword evidence="4" id="KW-0325">Glycoprotein</keyword>
<dbReference type="AlphaFoldDB" id="A0A8B7P036"/>
<dbReference type="Gene3D" id="2.60.40.1510">
    <property type="entry name" value="ntegrin, alpha v. Chain A, domain 3"/>
    <property type="match status" value="1"/>
</dbReference>
<dbReference type="GO" id="GO:0007229">
    <property type="term" value="P:integrin-mediated signaling pathway"/>
    <property type="evidence" value="ECO:0007669"/>
    <property type="project" value="UniProtKB-KW"/>
</dbReference>
<organism evidence="5 6">
    <name type="scientific">Hyalella azteca</name>
    <name type="common">Amphipod</name>
    <dbReference type="NCBI Taxonomy" id="294128"/>
    <lineage>
        <taxon>Eukaryota</taxon>
        <taxon>Metazoa</taxon>
        <taxon>Ecdysozoa</taxon>
        <taxon>Arthropoda</taxon>
        <taxon>Crustacea</taxon>
        <taxon>Multicrustacea</taxon>
        <taxon>Malacostraca</taxon>
        <taxon>Eumalacostraca</taxon>
        <taxon>Peracarida</taxon>
        <taxon>Amphipoda</taxon>
        <taxon>Senticaudata</taxon>
        <taxon>Talitrida</taxon>
        <taxon>Talitroidea</taxon>
        <taxon>Hyalellidae</taxon>
        <taxon>Hyalella</taxon>
    </lineage>
</organism>
<keyword evidence="2 6" id="KW-0401">Integrin</keyword>
<dbReference type="KEGG" id="hazt:108675812"/>